<feature type="binding site" evidence="17">
    <location>
        <position position="184"/>
    </location>
    <ligand>
        <name>a ubiquinone</name>
        <dbReference type="ChEBI" id="CHEBI:16389"/>
    </ligand>
</feature>
<feature type="binding site" description="axial binding residue" evidence="18">
    <location>
        <position position="80"/>
    </location>
    <ligand>
        <name>heme b</name>
        <dbReference type="ChEBI" id="CHEBI:60344"/>
        <label>b566</label>
    </ligand>
    <ligandPart>
        <name>Fe</name>
        <dbReference type="ChEBI" id="CHEBI:18248"/>
    </ligandPart>
</feature>
<evidence type="ECO:0000256" key="2">
    <source>
        <dbReference type="ARBA" id="ARBA00004448"/>
    </source>
</evidence>
<geneLocation type="mitochondrion" evidence="22"/>
<evidence type="ECO:0000256" key="15">
    <source>
        <dbReference type="ARBA" id="ARBA00023128"/>
    </source>
</evidence>
<dbReference type="AlphaFoldDB" id="A0A6G7SK54"/>
<keyword evidence="14" id="KW-0830">Ubiquinone</keyword>
<dbReference type="PANTHER" id="PTHR19271:SF16">
    <property type="entry name" value="CYTOCHROME B"/>
    <property type="match status" value="1"/>
</dbReference>
<comment type="cofactor">
    <cofactor evidence="18">
        <name>heme</name>
        <dbReference type="ChEBI" id="CHEBI:30413"/>
    </cofactor>
    <text evidence="18">Binds 2 heme groups non-covalently.</text>
</comment>
<comment type="function">
    <text evidence="1 19">Component of the ubiquinol-cytochrome c reductase complex (complex III or cytochrome b-c1 complex) that is part of the mitochondrial respiratory chain. The b-c1 complex mediates electron transfer from ubiquinol to cytochrome c. Contributes to the generation of a proton gradient across the mitochondrial membrane that is then used for ATP synthesis.</text>
</comment>
<feature type="transmembrane region" description="Helical" evidence="19">
    <location>
        <begin position="161"/>
        <end position="183"/>
    </location>
</feature>
<dbReference type="EMBL" id="MT113930">
    <property type="protein sequence ID" value="QIK02033.1"/>
    <property type="molecule type" value="Genomic_DNA"/>
</dbReference>
<comment type="similarity">
    <text evidence="19">Belongs to the cytochrome b family.</text>
</comment>
<dbReference type="GO" id="GO:0045275">
    <property type="term" value="C:respiratory chain complex III"/>
    <property type="evidence" value="ECO:0007669"/>
    <property type="project" value="InterPro"/>
</dbReference>
<comment type="cofactor">
    <cofactor evidence="19">
        <name>heme b</name>
        <dbReference type="ChEBI" id="CHEBI:60344"/>
    </cofactor>
    <text evidence="19">Binds 2 heme groups non-covalently.</text>
</comment>
<feature type="domain" description="Cytochrome b/b6 N-terminal region profile" evidence="20">
    <location>
        <begin position="1"/>
        <end position="192"/>
    </location>
</feature>
<keyword evidence="7 19" id="KW-0679">Respiratory chain</keyword>
<gene>
    <name evidence="22" type="primary">Cytb</name>
</gene>
<evidence type="ECO:0000256" key="3">
    <source>
        <dbReference type="ARBA" id="ARBA00011649"/>
    </source>
</evidence>
<keyword evidence="6 18" id="KW-0349">Heme</keyword>
<feature type="binding site" description="axial binding residue" evidence="18">
    <location>
        <position position="66"/>
    </location>
    <ligand>
        <name>heme b</name>
        <dbReference type="ChEBI" id="CHEBI:60344"/>
        <label>b562</label>
    </ligand>
    <ligandPart>
        <name>Fe</name>
        <dbReference type="ChEBI" id="CHEBI:18248"/>
    </ligandPart>
</feature>
<dbReference type="Gene3D" id="1.20.810.10">
    <property type="entry name" value="Cytochrome Bc1 Complex, Chain C"/>
    <property type="match status" value="1"/>
</dbReference>
<dbReference type="InterPro" id="IPR005798">
    <property type="entry name" value="Cyt_b/b6_C"/>
</dbReference>
<reference evidence="22" key="1">
    <citation type="submission" date="2020-02" db="EMBL/GenBank/DDBJ databases">
        <title>Mitochondrial genomes of Columbicola feather lice are highly fragmented, indicating repeated evolution of minicircle-type genomes in parasitic lice.</title>
        <authorList>
            <person name="Sweet A."/>
            <person name="Johnson K."/>
            <person name="Cameron S."/>
        </authorList>
    </citation>
    <scope>NUCLEOTIDE SEQUENCE</scope>
    <source>
        <strain evidence="22">44-9</strain>
        <tissue evidence="22">Whole louse</tissue>
    </source>
</reference>
<evidence type="ECO:0000256" key="4">
    <source>
        <dbReference type="ARBA" id="ARBA00013531"/>
    </source>
</evidence>
<evidence type="ECO:0000256" key="18">
    <source>
        <dbReference type="PIRSR" id="PIRSR038885-2"/>
    </source>
</evidence>
<dbReference type="Pfam" id="PF00033">
    <property type="entry name" value="Cytochrome_B"/>
    <property type="match status" value="1"/>
</dbReference>
<feature type="transmembrane region" description="Helical" evidence="19">
    <location>
        <begin position="16"/>
        <end position="39"/>
    </location>
</feature>
<dbReference type="InterPro" id="IPR005797">
    <property type="entry name" value="Cyt_b/b6_N"/>
</dbReference>
<evidence type="ECO:0000256" key="6">
    <source>
        <dbReference type="ARBA" id="ARBA00022617"/>
    </source>
</evidence>
<feature type="transmembrane region" description="Helical" evidence="19">
    <location>
        <begin position="304"/>
        <end position="322"/>
    </location>
</feature>
<sequence>MINIPTPSSISYSWNYGSLLGLCLMIQIVTGLFLSFHYESSSELAFTSVMKMMNDVNSGWLIRFIHANGASLFFICLYLHVGRGIYYGSYVFWQTWLSGVLIILVLMMTAFLGYVLPWGQMSFWGATVITNLISTVPIVGDDMVIWLWGGFSVGGPTLTRFYSIHFILPFVILVLVLGHLFLLHSHGSSNPLGVDLNSDKINFGPFFIYKDILGGVFLGLFFMLGVLMKPDLFLDPDNFIKANPMVTPPHIQPEWYFLFAYAILRSIPSKLGGVVGLVMAILILGLLPLIYKKKGVRFHPISKLIFWFQVVNFFLLTLLGMMPVEYPFVDMGQFISVFYFVCFFLVA</sequence>
<feature type="binding site" description="axial binding residue" evidence="18">
    <location>
        <position position="165"/>
    </location>
    <ligand>
        <name>heme b</name>
        <dbReference type="ChEBI" id="CHEBI:60344"/>
        <label>b562</label>
    </ligand>
    <ligandPart>
        <name>Fe</name>
        <dbReference type="ChEBI" id="CHEBI:18248"/>
    </ligandPart>
</feature>
<proteinExistence type="inferred from homology"/>
<dbReference type="PROSITE" id="PS51002">
    <property type="entry name" value="CYTB_NTER"/>
    <property type="match status" value="1"/>
</dbReference>
<keyword evidence="9 18" id="KW-0479">Metal-binding</keyword>
<name>A0A6G7SK54_9NEOP</name>
<comment type="subunit">
    <text evidence="3">The main subunits of complex b-c1 are: cytochrome b, cytochrome c1 and the Rieske protein.</text>
</comment>
<dbReference type="SUPFAM" id="SSF81648">
    <property type="entry name" value="a domain/subunit of cytochrome bc1 complex (Ubiquinol-cytochrome c reductase)"/>
    <property type="match status" value="1"/>
</dbReference>
<keyword evidence="13 18" id="KW-0408">Iron</keyword>
<dbReference type="InterPro" id="IPR048260">
    <property type="entry name" value="Cytochrome_b_C_euk/bac"/>
</dbReference>
<dbReference type="InterPro" id="IPR036150">
    <property type="entry name" value="Cyt_b/b6_C_sf"/>
</dbReference>
<keyword evidence="15 19" id="KW-0496">Mitochondrion</keyword>
<dbReference type="GO" id="GO:0006122">
    <property type="term" value="P:mitochondrial electron transport, ubiquinol to cytochrome c"/>
    <property type="evidence" value="ECO:0007669"/>
    <property type="project" value="TreeGrafter"/>
</dbReference>
<dbReference type="GO" id="GO:0046872">
    <property type="term" value="F:metal ion binding"/>
    <property type="evidence" value="ECO:0007669"/>
    <property type="project" value="UniProtKB-UniRule"/>
</dbReference>
<feature type="transmembrane region" description="Helical" evidence="19">
    <location>
        <begin position="207"/>
        <end position="228"/>
    </location>
</feature>
<feature type="transmembrane region" description="Helical" evidence="19">
    <location>
        <begin position="271"/>
        <end position="292"/>
    </location>
</feature>
<evidence type="ECO:0000259" key="20">
    <source>
        <dbReference type="PROSITE" id="PS51002"/>
    </source>
</evidence>
<feature type="binding site" description="axial binding residue" evidence="18">
    <location>
        <position position="179"/>
    </location>
    <ligand>
        <name>heme b</name>
        <dbReference type="ChEBI" id="CHEBI:60344"/>
        <label>b566</label>
    </ligand>
    <ligandPart>
        <name>Fe</name>
        <dbReference type="ChEBI" id="CHEBI:18248"/>
    </ligandPart>
</feature>
<evidence type="ECO:0000256" key="17">
    <source>
        <dbReference type="PIRSR" id="PIRSR038885-1"/>
    </source>
</evidence>
<dbReference type="PIRSF" id="PIRSF038885">
    <property type="entry name" value="COB"/>
    <property type="match status" value="1"/>
</dbReference>
<evidence type="ECO:0000256" key="10">
    <source>
        <dbReference type="ARBA" id="ARBA00022792"/>
    </source>
</evidence>
<dbReference type="Pfam" id="PF00032">
    <property type="entry name" value="Cytochrom_B_C"/>
    <property type="match status" value="1"/>
</dbReference>
<feature type="transmembrane region" description="Helical" evidence="19">
    <location>
        <begin position="328"/>
        <end position="346"/>
    </location>
</feature>
<evidence type="ECO:0000256" key="9">
    <source>
        <dbReference type="ARBA" id="ARBA00022723"/>
    </source>
</evidence>
<evidence type="ECO:0000256" key="12">
    <source>
        <dbReference type="ARBA" id="ARBA00022989"/>
    </source>
</evidence>
<dbReference type="PANTHER" id="PTHR19271">
    <property type="entry name" value="CYTOCHROME B"/>
    <property type="match status" value="1"/>
</dbReference>
<dbReference type="CDD" id="cd00284">
    <property type="entry name" value="Cytochrome_b_N"/>
    <property type="match status" value="1"/>
</dbReference>
<keyword evidence="10" id="KW-0999">Mitochondrion inner membrane</keyword>
<evidence type="ECO:0000256" key="16">
    <source>
        <dbReference type="ARBA" id="ARBA00023136"/>
    </source>
</evidence>
<dbReference type="PROSITE" id="PS51003">
    <property type="entry name" value="CYTB_CTER"/>
    <property type="match status" value="1"/>
</dbReference>
<dbReference type="InterPro" id="IPR016174">
    <property type="entry name" value="Di-haem_cyt_TM"/>
</dbReference>
<evidence type="ECO:0000256" key="1">
    <source>
        <dbReference type="ARBA" id="ARBA00002566"/>
    </source>
</evidence>
<evidence type="ECO:0000256" key="13">
    <source>
        <dbReference type="ARBA" id="ARBA00023004"/>
    </source>
</evidence>
<dbReference type="InterPro" id="IPR030689">
    <property type="entry name" value="Cytochrome_b"/>
</dbReference>
<dbReference type="GO" id="GO:0016491">
    <property type="term" value="F:oxidoreductase activity"/>
    <property type="evidence" value="ECO:0007669"/>
    <property type="project" value="UniProtKB-UniRule"/>
</dbReference>
<dbReference type="InterPro" id="IPR048259">
    <property type="entry name" value="Cytochrome_b_N_euk/bac"/>
</dbReference>
<keyword evidence="16 19" id="KW-0472">Membrane</keyword>
<accession>A0A6G7SK54</accession>
<evidence type="ECO:0000256" key="19">
    <source>
        <dbReference type="RuleBase" id="RU362117"/>
    </source>
</evidence>
<feature type="transmembrane region" description="Helical" evidence="19">
    <location>
        <begin position="93"/>
        <end position="116"/>
    </location>
</feature>
<organism evidence="22">
    <name type="scientific">Columbicola macrourae</name>
    <dbReference type="NCBI Taxonomy" id="128993"/>
    <lineage>
        <taxon>Eukaryota</taxon>
        <taxon>Metazoa</taxon>
        <taxon>Ecdysozoa</taxon>
        <taxon>Arthropoda</taxon>
        <taxon>Hexapoda</taxon>
        <taxon>Insecta</taxon>
        <taxon>Pterygota</taxon>
        <taxon>Neoptera</taxon>
        <taxon>Paraneoptera</taxon>
        <taxon>Psocodea</taxon>
        <taxon>Troctomorpha</taxon>
        <taxon>Phthiraptera</taxon>
        <taxon>Ischnocera</taxon>
        <taxon>Philopteridae</taxon>
        <taxon>Columbicola</taxon>
    </lineage>
</organism>
<feature type="transmembrane region" description="Helical" evidence="19">
    <location>
        <begin position="60"/>
        <end position="81"/>
    </location>
</feature>
<keyword evidence="8 19" id="KW-0812">Transmembrane</keyword>
<keyword evidence="11 19" id="KW-0249">Electron transport</keyword>
<dbReference type="SUPFAM" id="SSF81342">
    <property type="entry name" value="Transmembrane di-heme cytochromes"/>
    <property type="match status" value="1"/>
</dbReference>
<protein>
    <recommendedName>
        <fullName evidence="4 19">Cytochrome b</fullName>
    </recommendedName>
</protein>
<evidence type="ECO:0000256" key="14">
    <source>
        <dbReference type="ARBA" id="ARBA00023075"/>
    </source>
</evidence>
<dbReference type="CDD" id="cd00290">
    <property type="entry name" value="cytochrome_b_C"/>
    <property type="match status" value="1"/>
</dbReference>
<evidence type="ECO:0000259" key="21">
    <source>
        <dbReference type="PROSITE" id="PS51003"/>
    </source>
</evidence>
<evidence type="ECO:0000256" key="11">
    <source>
        <dbReference type="ARBA" id="ARBA00022982"/>
    </source>
</evidence>
<evidence type="ECO:0000256" key="7">
    <source>
        <dbReference type="ARBA" id="ARBA00022660"/>
    </source>
</evidence>
<dbReference type="InterPro" id="IPR027387">
    <property type="entry name" value="Cytb/b6-like_sf"/>
</dbReference>
<dbReference type="GO" id="GO:0005743">
    <property type="term" value="C:mitochondrial inner membrane"/>
    <property type="evidence" value="ECO:0007669"/>
    <property type="project" value="UniProtKB-SubCell"/>
</dbReference>
<comment type="subcellular location">
    <subcellularLocation>
        <location evidence="2">Mitochondrion inner membrane</location>
        <topology evidence="2">Multi-pass membrane protein</topology>
    </subcellularLocation>
</comment>
<keyword evidence="12 19" id="KW-1133">Transmembrane helix</keyword>
<keyword evidence="5 19" id="KW-0813">Transport</keyword>
<feature type="domain" description="Cytochrome b/b6 C-terminal region profile" evidence="21">
    <location>
        <begin position="193"/>
        <end position="347"/>
    </location>
</feature>
<dbReference type="GO" id="GO:0008121">
    <property type="term" value="F:quinol-cytochrome-c reductase activity"/>
    <property type="evidence" value="ECO:0007669"/>
    <property type="project" value="InterPro"/>
</dbReference>
<evidence type="ECO:0000313" key="22">
    <source>
        <dbReference type="EMBL" id="QIK02033.1"/>
    </source>
</evidence>
<evidence type="ECO:0000256" key="8">
    <source>
        <dbReference type="ARBA" id="ARBA00022692"/>
    </source>
</evidence>
<evidence type="ECO:0000256" key="5">
    <source>
        <dbReference type="ARBA" id="ARBA00022448"/>
    </source>
</evidence>